<evidence type="ECO:0000313" key="1">
    <source>
        <dbReference type="EMBL" id="MCD7464748.1"/>
    </source>
</evidence>
<reference evidence="1 2" key="1">
    <citation type="journal article" date="2021" name="BMC Genomics">
        <title>Datura genome reveals duplications of psychoactive alkaloid biosynthetic genes and high mutation rate following tissue culture.</title>
        <authorList>
            <person name="Rajewski A."/>
            <person name="Carter-House D."/>
            <person name="Stajich J."/>
            <person name="Litt A."/>
        </authorList>
    </citation>
    <scope>NUCLEOTIDE SEQUENCE [LARGE SCALE GENOMIC DNA]</scope>
    <source>
        <strain evidence="1">AR-01</strain>
    </source>
</reference>
<keyword evidence="2" id="KW-1185">Reference proteome</keyword>
<comment type="caution">
    <text evidence="1">The sequence shown here is derived from an EMBL/GenBank/DDBJ whole genome shotgun (WGS) entry which is preliminary data.</text>
</comment>
<protein>
    <submittedName>
        <fullName evidence="1">Uncharacterized protein</fullName>
    </submittedName>
</protein>
<evidence type="ECO:0000313" key="2">
    <source>
        <dbReference type="Proteomes" id="UP000823775"/>
    </source>
</evidence>
<accession>A0ABS8T1B3</accession>
<feature type="non-terminal residue" evidence="1">
    <location>
        <position position="121"/>
    </location>
</feature>
<name>A0ABS8T1B3_DATST</name>
<proteinExistence type="predicted"/>
<dbReference type="EMBL" id="JACEIK010000991">
    <property type="protein sequence ID" value="MCD7464748.1"/>
    <property type="molecule type" value="Genomic_DNA"/>
</dbReference>
<gene>
    <name evidence="1" type="ORF">HAX54_053357</name>
</gene>
<organism evidence="1 2">
    <name type="scientific">Datura stramonium</name>
    <name type="common">Jimsonweed</name>
    <name type="synonym">Common thornapple</name>
    <dbReference type="NCBI Taxonomy" id="4076"/>
    <lineage>
        <taxon>Eukaryota</taxon>
        <taxon>Viridiplantae</taxon>
        <taxon>Streptophyta</taxon>
        <taxon>Embryophyta</taxon>
        <taxon>Tracheophyta</taxon>
        <taxon>Spermatophyta</taxon>
        <taxon>Magnoliopsida</taxon>
        <taxon>eudicotyledons</taxon>
        <taxon>Gunneridae</taxon>
        <taxon>Pentapetalae</taxon>
        <taxon>asterids</taxon>
        <taxon>lamiids</taxon>
        <taxon>Solanales</taxon>
        <taxon>Solanaceae</taxon>
        <taxon>Solanoideae</taxon>
        <taxon>Datureae</taxon>
        <taxon>Datura</taxon>
    </lineage>
</organism>
<feature type="non-terminal residue" evidence="1">
    <location>
        <position position="1"/>
    </location>
</feature>
<dbReference type="Proteomes" id="UP000823775">
    <property type="component" value="Unassembled WGS sequence"/>
</dbReference>
<sequence>LFDENEVEETQGKTHVIPVKCRYSCVKRNPRVNENHRDWKKTGVLRLTYKTSSASHKLITRKNEGHMRLELLNEGMHLQSQVQRRYRINVGAGPVGLVFCLTPVTHLHFTGLYLHFTNAAQ</sequence>